<evidence type="ECO:0000256" key="9">
    <source>
        <dbReference type="ARBA" id="ARBA00023136"/>
    </source>
</evidence>
<keyword evidence="4 13" id="KW-0813">Transport</keyword>
<evidence type="ECO:0000256" key="1">
    <source>
        <dbReference type="ARBA" id="ARBA00004429"/>
    </source>
</evidence>
<evidence type="ECO:0000259" key="14">
    <source>
        <dbReference type="Pfam" id="PF02096"/>
    </source>
</evidence>
<dbReference type="InterPro" id="IPR028055">
    <property type="entry name" value="YidC/Oxa/ALB_C"/>
</dbReference>
<evidence type="ECO:0000256" key="10">
    <source>
        <dbReference type="ARBA" id="ARBA00023186"/>
    </source>
</evidence>
<dbReference type="EMBL" id="FOWZ01000001">
    <property type="protein sequence ID" value="SFO83457.1"/>
    <property type="molecule type" value="Genomic_DNA"/>
</dbReference>
<dbReference type="RefSeq" id="WP_090476409.1">
    <property type="nucleotide sequence ID" value="NZ_FOWZ01000001.1"/>
</dbReference>
<evidence type="ECO:0000256" key="12">
    <source>
        <dbReference type="ARBA" id="ARBA00033342"/>
    </source>
</evidence>
<sequence>MENSRNIIFVVVLSMALLLGWDAAMNYFYPQPDEPVVAAEAATTPVEGGEVVHSRTGGLTDPAAIAQEVADLDTALTSGNRVAIDSPKVAGSINLVGAVVDDLVLKDYAETTDEDSGPVRLYSPRGTPAQHFAQYGFLVNGQKVPDETVWNADGEVLSVGTPVTLTHDAGNGLELQLRYSIDENYMISVEQSIANRSGVPIVAQPYGLVSRTSDTASADFFIAHSGPIGVFGDSANYDFDYSDLDDDGPANPEGRAEWLGFTDIYWLSALVPQDGAAPEATFRALGNDTYRADMIYDPVTIPAGRKYTTDSRLYAGAKDSTILDAYEDAGLEKFGLAIDWGWFRWFEKPLLWLLKNLYDLVGNFGVAIIGLTIVVRGVMFPIAQKQFASMAAMKAIQPKMKALQEKYKEDRVKQQQEMQKLFKEEKVNPLAGCLPLLLQIPIFFALYKVLYLAIEMRHRDFLWIDDLSAPDPATILNLFGLLPFTPPSFLAIGVLAVLLGVTMWLTFKLNPSAMDPIQQQVFSIMPWVLMFIMAPFAAGLLLYWVTSNILTLAQQKYLYSKHPQLKAAAEKEKAEKAAAAAKAKG</sequence>
<feature type="transmembrane region" description="Helical" evidence="13">
    <location>
        <begin position="430"/>
        <end position="454"/>
    </location>
</feature>
<dbReference type="NCBIfam" id="NF002353">
    <property type="entry name" value="PRK01318.1-4"/>
    <property type="match status" value="1"/>
</dbReference>
<keyword evidence="9 13" id="KW-0472">Membrane</keyword>
<gene>
    <name evidence="13" type="primary">yidC</name>
    <name evidence="16" type="ORF">SAMN04488060_0152</name>
</gene>
<evidence type="ECO:0000313" key="17">
    <source>
        <dbReference type="Proteomes" id="UP000199331"/>
    </source>
</evidence>
<dbReference type="AlphaFoldDB" id="A0A1I5KER5"/>
<dbReference type="HAMAP" id="MF_01810">
    <property type="entry name" value="YidC_type1"/>
    <property type="match status" value="1"/>
</dbReference>
<evidence type="ECO:0000259" key="15">
    <source>
        <dbReference type="Pfam" id="PF14849"/>
    </source>
</evidence>
<keyword evidence="7 13" id="KW-0653">Protein transport</keyword>
<dbReference type="PANTHER" id="PTHR12428:SF65">
    <property type="entry name" value="CYTOCHROME C OXIDASE ASSEMBLY PROTEIN COX18, MITOCHONDRIAL"/>
    <property type="match status" value="1"/>
</dbReference>
<dbReference type="GO" id="GO:0032977">
    <property type="term" value="F:membrane insertase activity"/>
    <property type="evidence" value="ECO:0007669"/>
    <property type="project" value="InterPro"/>
</dbReference>
<dbReference type="OrthoDB" id="9780552at2"/>
<dbReference type="PRINTS" id="PR01900">
    <property type="entry name" value="YIDCPROTEIN"/>
</dbReference>
<dbReference type="Pfam" id="PF02096">
    <property type="entry name" value="60KD_IMP"/>
    <property type="match status" value="1"/>
</dbReference>
<evidence type="ECO:0000256" key="4">
    <source>
        <dbReference type="ARBA" id="ARBA00022448"/>
    </source>
</evidence>
<dbReference type="PANTHER" id="PTHR12428">
    <property type="entry name" value="OXA1"/>
    <property type="match status" value="1"/>
</dbReference>
<dbReference type="InterPro" id="IPR028053">
    <property type="entry name" value="Membr_insert_YidC_N"/>
</dbReference>
<dbReference type="InterPro" id="IPR047196">
    <property type="entry name" value="YidC_ALB_C"/>
</dbReference>
<keyword evidence="17" id="KW-1185">Reference proteome</keyword>
<dbReference type="STRING" id="604088.SAMN04488060_0152"/>
<evidence type="ECO:0000256" key="8">
    <source>
        <dbReference type="ARBA" id="ARBA00022989"/>
    </source>
</evidence>
<dbReference type="Gene3D" id="2.70.98.90">
    <property type="match status" value="1"/>
</dbReference>
<evidence type="ECO:0000256" key="11">
    <source>
        <dbReference type="ARBA" id="ARBA00033245"/>
    </source>
</evidence>
<proteinExistence type="inferred from homology"/>
<evidence type="ECO:0000256" key="3">
    <source>
        <dbReference type="ARBA" id="ARBA00015325"/>
    </source>
</evidence>
<evidence type="ECO:0000256" key="7">
    <source>
        <dbReference type="ARBA" id="ARBA00022927"/>
    </source>
</evidence>
<accession>A0A1I5KER5</accession>
<dbReference type="InterPro" id="IPR019998">
    <property type="entry name" value="Membr_insert_YidC"/>
</dbReference>
<dbReference type="Proteomes" id="UP000199331">
    <property type="component" value="Unassembled WGS sequence"/>
</dbReference>
<keyword evidence="10 13" id="KW-0143">Chaperone</keyword>
<dbReference type="NCBIfam" id="TIGR03593">
    <property type="entry name" value="yidC_nterm"/>
    <property type="match status" value="1"/>
</dbReference>
<feature type="transmembrane region" description="Helical" evidence="13">
    <location>
        <begin position="7"/>
        <end position="29"/>
    </location>
</feature>
<dbReference type="GO" id="GO:0015031">
    <property type="term" value="P:protein transport"/>
    <property type="evidence" value="ECO:0007669"/>
    <property type="project" value="UniProtKB-KW"/>
</dbReference>
<evidence type="ECO:0000256" key="13">
    <source>
        <dbReference type="HAMAP-Rule" id="MF_01810"/>
    </source>
</evidence>
<dbReference type="NCBIfam" id="TIGR03592">
    <property type="entry name" value="yidC_oxa1_cterm"/>
    <property type="match status" value="1"/>
</dbReference>
<dbReference type="GO" id="GO:0051205">
    <property type="term" value="P:protein insertion into membrane"/>
    <property type="evidence" value="ECO:0007669"/>
    <property type="project" value="TreeGrafter"/>
</dbReference>
<keyword evidence="5 13" id="KW-1003">Cell membrane</keyword>
<keyword evidence="8 13" id="KW-1133">Transmembrane helix</keyword>
<keyword evidence="6 13" id="KW-0812">Transmembrane</keyword>
<dbReference type="PRINTS" id="PR00701">
    <property type="entry name" value="60KDINNERMP"/>
</dbReference>
<organism evidence="16 17">
    <name type="scientific">Qipengyuania nanhaisediminis</name>
    <dbReference type="NCBI Taxonomy" id="604088"/>
    <lineage>
        <taxon>Bacteria</taxon>
        <taxon>Pseudomonadati</taxon>
        <taxon>Pseudomonadota</taxon>
        <taxon>Alphaproteobacteria</taxon>
        <taxon>Sphingomonadales</taxon>
        <taxon>Erythrobacteraceae</taxon>
        <taxon>Qipengyuania</taxon>
    </lineage>
</organism>
<dbReference type="GO" id="GO:0005886">
    <property type="term" value="C:plasma membrane"/>
    <property type="evidence" value="ECO:0007669"/>
    <property type="project" value="UniProtKB-SubCell"/>
</dbReference>
<name>A0A1I5KER5_9SPHN</name>
<evidence type="ECO:0000256" key="5">
    <source>
        <dbReference type="ARBA" id="ARBA00022475"/>
    </source>
</evidence>
<evidence type="ECO:0000256" key="6">
    <source>
        <dbReference type="ARBA" id="ARBA00022692"/>
    </source>
</evidence>
<dbReference type="CDD" id="cd20070">
    <property type="entry name" value="5TM_YidC_Alb3"/>
    <property type="match status" value="1"/>
</dbReference>
<feature type="domain" description="Membrane insertase YidC/Oxa/ALB C-terminal" evidence="14">
    <location>
        <begin position="364"/>
        <end position="559"/>
    </location>
</feature>
<feature type="transmembrane region" description="Helical" evidence="13">
    <location>
        <begin position="527"/>
        <end position="545"/>
    </location>
</feature>
<comment type="subunit">
    <text evidence="13">Interacts with the Sec translocase complex via SecD. Specifically interacts with transmembrane segments of nascent integral membrane proteins during membrane integration.</text>
</comment>
<evidence type="ECO:0000313" key="16">
    <source>
        <dbReference type="EMBL" id="SFO83457.1"/>
    </source>
</evidence>
<comment type="function">
    <text evidence="13">Required for the insertion and/or proper folding and/or complex formation of integral membrane proteins into the membrane. Involved in integration of membrane proteins that insert both dependently and independently of the Sec translocase complex, as well as at least some lipoproteins. Aids folding of multispanning membrane proteins.</text>
</comment>
<comment type="subcellular location">
    <subcellularLocation>
        <location evidence="1">Cell inner membrane</location>
        <topology evidence="1">Multi-pass membrane protein</topology>
    </subcellularLocation>
    <subcellularLocation>
        <location evidence="13">Cell membrane</location>
        <topology evidence="13">Multi-pass membrane protein</topology>
    </subcellularLocation>
</comment>
<dbReference type="InterPro" id="IPR038221">
    <property type="entry name" value="YidC_periplasmic_sf"/>
</dbReference>
<feature type="domain" description="Membrane insertase YidC N-terminal" evidence="15">
    <location>
        <begin position="81"/>
        <end position="353"/>
    </location>
</feature>
<dbReference type="InterPro" id="IPR001708">
    <property type="entry name" value="YidC/ALB3/OXA1/COX18"/>
</dbReference>
<evidence type="ECO:0000256" key="2">
    <source>
        <dbReference type="ARBA" id="ARBA00010527"/>
    </source>
</evidence>
<dbReference type="CDD" id="cd19961">
    <property type="entry name" value="EcYidC-like_peri"/>
    <property type="match status" value="1"/>
</dbReference>
<protein>
    <recommendedName>
        <fullName evidence="3 13">Membrane protein insertase YidC</fullName>
    </recommendedName>
    <alternativeName>
        <fullName evidence="12 13">Foldase YidC</fullName>
    </alternativeName>
    <alternativeName>
        <fullName evidence="11 13">Membrane integrase YidC</fullName>
    </alternativeName>
    <alternativeName>
        <fullName evidence="13">Membrane protein YidC</fullName>
    </alternativeName>
</protein>
<feature type="transmembrane region" description="Helical" evidence="13">
    <location>
        <begin position="488"/>
        <end position="507"/>
    </location>
</feature>
<dbReference type="Pfam" id="PF14849">
    <property type="entry name" value="YidC_periplas"/>
    <property type="match status" value="1"/>
</dbReference>
<comment type="similarity">
    <text evidence="2 13">Belongs to the OXA1/ALB3/YidC family. Type 1 subfamily.</text>
</comment>
<reference evidence="17" key="1">
    <citation type="submission" date="2016-10" db="EMBL/GenBank/DDBJ databases">
        <authorList>
            <person name="Varghese N."/>
            <person name="Submissions S."/>
        </authorList>
    </citation>
    <scope>NUCLEOTIDE SEQUENCE [LARGE SCALE GENOMIC DNA]</scope>
    <source>
        <strain evidence="17">CGMCC 1.7715</strain>
    </source>
</reference>
<feature type="transmembrane region" description="Helical" evidence="13">
    <location>
        <begin position="360"/>
        <end position="383"/>
    </location>
</feature>